<keyword evidence="1" id="KW-1133">Transmembrane helix</keyword>
<evidence type="ECO:0000313" key="3">
    <source>
        <dbReference type="Proteomes" id="UP000008021"/>
    </source>
</evidence>
<accession>A0A0E0EDX2</accession>
<reference evidence="2" key="2">
    <citation type="submission" date="2018-05" db="EMBL/GenBank/DDBJ databases">
        <title>OmerRS3 (Oryza meridionalis Reference Sequence Version 3).</title>
        <authorList>
            <person name="Zhang J."/>
            <person name="Kudrna D."/>
            <person name="Lee S."/>
            <person name="Talag J."/>
            <person name="Welchert J."/>
            <person name="Wing R.A."/>
        </authorList>
    </citation>
    <scope>NUCLEOTIDE SEQUENCE [LARGE SCALE GENOMIC DNA]</scope>
    <source>
        <strain evidence="2">cv. OR44</strain>
    </source>
</reference>
<feature type="transmembrane region" description="Helical" evidence="1">
    <location>
        <begin position="136"/>
        <end position="155"/>
    </location>
</feature>
<reference evidence="2" key="1">
    <citation type="submission" date="2015-04" db="UniProtKB">
        <authorList>
            <consortium name="EnsemblPlants"/>
        </authorList>
    </citation>
    <scope>IDENTIFICATION</scope>
</reference>
<sequence>MFQESHRYLRSELAGNRRLLTGAGPHRTRRHLHNDYTKSCSCHPTFVAPNHCRQETRTRVQGCPYDVLASHRNRLSGRTATPHGYGAPPPSPAGLARFMGVSFMCLSFVTVGMVHLVLVLHLTMVRGVGGFPRLTILFRWFMPACLLASTFVYFVQSMHTTRYGIWRSKWIAFCIAGVIFVVINLSMMLRPLRQVGLTAFE</sequence>
<dbReference type="AlphaFoldDB" id="A0A0E0EDX2"/>
<organism evidence="2">
    <name type="scientific">Oryza meridionalis</name>
    <dbReference type="NCBI Taxonomy" id="40149"/>
    <lineage>
        <taxon>Eukaryota</taxon>
        <taxon>Viridiplantae</taxon>
        <taxon>Streptophyta</taxon>
        <taxon>Embryophyta</taxon>
        <taxon>Tracheophyta</taxon>
        <taxon>Spermatophyta</taxon>
        <taxon>Magnoliopsida</taxon>
        <taxon>Liliopsida</taxon>
        <taxon>Poales</taxon>
        <taxon>Poaceae</taxon>
        <taxon>BOP clade</taxon>
        <taxon>Oryzoideae</taxon>
        <taxon>Oryzeae</taxon>
        <taxon>Oryzinae</taxon>
        <taxon>Oryza</taxon>
    </lineage>
</organism>
<dbReference type="HOGENOM" id="CLU_1362334_0_0_1"/>
<dbReference type="eggNOG" id="ENOG502R63P">
    <property type="taxonomic scope" value="Eukaryota"/>
</dbReference>
<name>A0A0E0EDX2_9ORYZ</name>
<evidence type="ECO:0000256" key="1">
    <source>
        <dbReference type="SAM" id="Phobius"/>
    </source>
</evidence>
<keyword evidence="3" id="KW-1185">Reference proteome</keyword>
<keyword evidence="1" id="KW-0472">Membrane</keyword>
<dbReference type="Gramene" id="OMERI07G17570.1">
    <property type="protein sequence ID" value="OMERI07G17570.1"/>
    <property type="gene ID" value="OMERI07G17570"/>
</dbReference>
<proteinExistence type="predicted"/>
<feature type="transmembrane region" description="Helical" evidence="1">
    <location>
        <begin position="98"/>
        <end position="124"/>
    </location>
</feature>
<keyword evidence="1" id="KW-0812">Transmembrane</keyword>
<evidence type="ECO:0000313" key="2">
    <source>
        <dbReference type="EnsemblPlants" id="OMERI07G17570.1"/>
    </source>
</evidence>
<protein>
    <submittedName>
        <fullName evidence="2">Uncharacterized protein</fullName>
    </submittedName>
</protein>
<dbReference type="EnsemblPlants" id="OMERI07G17570.1">
    <property type="protein sequence ID" value="OMERI07G17570.1"/>
    <property type="gene ID" value="OMERI07G17570"/>
</dbReference>
<feature type="transmembrane region" description="Helical" evidence="1">
    <location>
        <begin position="170"/>
        <end position="189"/>
    </location>
</feature>
<dbReference type="Proteomes" id="UP000008021">
    <property type="component" value="Chromosome 7"/>
</dbReference>